<name>A0A915YEH0_9BACT</name>
<gene>
    <name evidence="1" type="ORF">AsAng_0022370</name>
</gene>
<organism evidence="1 2">
    <name type="scientific">Aureispira anguillae</name>
    <dbReference type="NCBI Taxonomy" id="2864201"/>
    <lineage>
        <taxon>Bacteria</taxon>
        <taxon>Pseudomonadati</taxon>
        <taxon>Bacteroidota</taxon>
        <taxon>Saprospiria</taxon>
        <taxon>Saprospirales</taxon>
        <taxon>Saprospiraceae</taxon>
        <taxon>Aureispira</taxon>
    </lineage>
</organism>
<reference evidence="1" key="1">
    <citation type="submission" date="2022-09" db="EMBL/GenBank/DDBJ databases">
        <title>Aureispira anguillicida sp. nov., isolated from Leptocephalus of Japanese eel Anguilla japonica.</title>
        <authorList>
            <person name="Yuasa K."/>
            <person name="Mekata T."/>
            <person name="Ikunari K."/>
        </authorList>
    </citation>
    <scope>NUCLEOTIDE SEQUENCE</scope>
    <source>
        <strain evidence="1">EL160426</strain>
    </source>
</reference>
<evidence type="ECO:0000313" key="1">
    <source>
        <dbReference type="EMBL" id="BDS11523.1"/>
    </source>
</evidence>
<dbReference type="Proteomes" id="UP001060919">
    <property type="component" value="Chromosome"/>
</dbReference>
<evidence type="ECO:0000313" key="2">
    <source>
        <dbReference type="Proteomes" id="UP001060919"/>
    </source>
</evidence>
<keyword evidence="2" id="KW-1185">Reference proteome</keyword>
<protein>
    <submittedName>
        <fullName evidence="1">Uncharacterized protein</fullName>
    </submittedName>
</protein>
<dbReference type="AlphaFoldDB" id="A0A915YEH0"/>
<proteinExistence type="predicted"/>
<dbReference type="KEGG" id="aup:AsAng_0022370"/>
<sequence>MIKKEILIKKRNFKLIKKKGVEGRISVGIFLIGKKGK</sequence>
<dbReference type="EMBL" id="AP026867">
    <property type="protein sequence ID" value="BDS11523.1"/>
    <property type="molecule type" value="Genomic_DNA"/>
</dbReference>
<accession>A0A915YEH0</accession>